<dbReference type="OMA" id="DYDRPMY"/>
<dbReference type="EMBL" id="AAYY01000011">
    <property type="protein sequence ID" value="EDP42347.1"/>
    <property type="molecule type" value="Genomic_DNA"/>
</dbReference>
<sequence length="379" mass="43250">MHSHHSHSGEFCRHASSTLDQVLARAYELGFTHFHLSEHVPRWRDAHLYPEEREVGMTPDSLTSQFQAYLVKARTLQRMYENMPRPMHVLVGCETEHIESPHSLDALARLLESNTQLSSLSPTQLLPPPPCIGRGLVDYIVGSVHHIRGVPIDFDRPTYEMALKSGQRDQKRHMTMLQAYLDAQFEVMDRLRPEVIGHFDLYRLFEPYASWYPDNSTPDGRAIHAKLKRNIHFAASYGALFEVNSAAFRKGWTDETYPGRHVLRMITKACGRLALSDDSHGTKQVGLNFARLREYLLNEGISKVWYLTPSKAPENGPATSMDNIHLNYESAERARKTREQSMTPGTGAPTTFLRGTQAHCMEDWHTSPFWSTLPQDLLT</sequence>
<comment type="catalytic activity">
    <reaction evidence="7 8">
        <text>L-histidinol phosphate + H2O = L-histidinol + phosphate</text>
        <dbReference type="Rhea" id="RHEA:14465"/>
        <dbReference type="ChEBI" id="CHEBI:15377"/>
        <dbReference type="ChEBI" id="CHEBI:43474"/>
        <dbReference type="ChEBI" id="CHEBI:57699"/>
        <dbReference type="ChEBI" id="CHEBI:57980"/>
        <dbReference type="EC" id="3.1.3.15"/>
    </reaction>
</comment>
<evidence type="ECO:0000256" key="6">
    <source>
        <dbReference type="ARBA" id="ARBA00023102"/>
    </source>
</evidence>
<dbReference type="Pfam" id="PF02811">
    <property type="entry name" value="PHP"/>
    <property type="match status" value="1"/>
</dbReference>
<dbReference type="GeneID" id="5853867"/>
<proteinExistence type="inferred from homology"/>
<dbReference type="PANTHER" id="PTHR21039:SF0">
    <property type="entry name" value="HISTIDINOL-PHOSPHATASE"/>
    <property type="match status" value="1"/>
</dbReference>
<dbReference type="GO" id="GO:0005737">
    <property type="term" value="C:cytoplasm"/>
    <property type="evidence" value="ECO:0007669"/>
    <property type="project" value="TreeGrafter"/>
</dbReference>
<dbReference type="NCBIfam" id="TIGR01856">
    <property type="entry name" value="hisJ_fam"/>
    <property type="match status" value="1"/>
</dbReference>
<dbReference type="GO" id="GO:0004401">
    <property type="term" value="F:histidinol-phosphatase activity"/>
    <property type="evidence" value="ECO:0007669"/>
    <property type="project" value="UniProtKB-UniRule"/>
</dbReference>
<organism evidence="10 11">
    <name type="scientific">Malassezia globosa (strain ATCC MYA-4612 / CBS 7966)</name>
    <name type="common">Dandruff-associated fungus</name>
    <dbReference type="NCBI Taxonomy" id="425265"/>
    <lineage>
        <taxon>Eukaryota</taxon>
        <taxon>Fungi</taxon>
        <taxon>Dikarya</taxon>
        <taxon>Basidiomycota</taxon>
        <taxon>Ustilaginomycotina</taxon>
        <taxon>Malasseziomycetes</taxon>
        <taxon>Malasseziales</taxon>
        <taxon>Malasseziaceae</taxon>
        <taxon>Malassezia</taxon>
    </lineage>
</organism>
<dbReference type="VEuPathDB" id="FungiDB:MGL_3105"/>
<feature type="domain" description="PHP" evidence="9">
    <location>
        <begin position="4"/>
        <end position="245"/>
    </location>
</feature>
<dbReference type="InParanoid" id="A8Q7S5"/>
<comment type="pathway">
    <text evidence="1 8">Amino-acid biosynthesis; L-histidine biosynthesis; L-histidine from 5-phospho-alpha-D-ribose 1-diphosphate: step 8/9.</text>
</comment>
<keyword evidence="5 8" id="KW-0378">Hydrolase</keyword>
<dbReference type="Proteomes" id="UP000008837">
    <property type="component" value="Unassembled WGS sequence"/>
</dbReference>
<dbReference type="OrthoDB" id="5957391at2759"/>
<keyword evidence="6 8" id="KW-0368">Histidine biosynthesis</keyword>
<evidence type="ECO:0000256" key="7">
    <source>
        <dbReference type="ARBA" id="ARBA00049158"/>
    </source>
</evidence>
<evidence type="ECO:0000313" key="10">
    <source>
        <dbReference type="EMBL" id="EDP42347.1"/>
    </source>
</evidence>
<dbReference type="InterPro" id="IPR004013">
    <property type="entry name" value="PHP_dom"/>
</dbReference>
<evidence type="ECO:0000256" key="3">
    <source>
        <dbReference type="ARBA" id="ARBA00013085"/>
    </source>
</evidence>
<evidence type="ECO:0000256" key="5">
    <source>
        <dbReference type="ARBA" id="ARBA00022801"/>
    </source>
</evidence>
<dbReference type="SUPFAM" id="SSF89550">
    <property type="entry name" value="PHP domain-like"/>
    <property type="match status" value="1"/>
</dbReference>
<comment type="similarity">
    <text evidence="2 8">Belongs to the PHP hydrolase family. HisK subfamily.</text>
</comment>
<dbReference type="Gene3D" id="3.20.20.140">
    <property type="entry name" value="Metal-dependent hydrolases"/>
    <property type="match status" value="1"/>
</dbReference>
<dbReference type="FunCoup" id="A8Q7S5">
    <property type="interactions" value="88"/>
</dbReference>
<comment type="caution">
    <text evidence="10">The sequence shown here is derived from an EMBL/GenBank/DDBJ whole genome shotgun (WGS) entry which is preliminary data.</text>
</comment>
<keyword evidence="11" id="KW-1185">Reference proteome</keyword>
<evidence type="ECO:0000256" key="2">
    <source>
        <dbReference type="ARBA" id="ARBA00009152"/>
    </source>
</evidence>
<dbReference type="GO" id="GO:0000105">
    <property type="term" value="P:L-histidine biosynthetic process"/>
    <property type="evidence" value="ECO:0007669"/>
    <property type="project" value="UniProtKB-UniRule"/>
</dbReference>
<protein>
    <recommendedName>
        <fullName evidence="3 8">Histidinol-phosphatase</fullName>
        <shortName evidence="8">HolPase</shortName>
        <ecNumber evidence="3 8">3.1.3.15</ecNumber>
    </recommendedName>
</protein>
<dbReference type="PANTHER" id="PTHR21039">
    <property type="entry name" value="HISTIDINOL PHOSPHATASE-RELATED"/>
    <property type="match status" value="1"/>
</dbReference>
<accession>A8Q7S5</accession>
<dbReference type="InterPro" id="IPR010140">
    <property type="entry name" value="Histidinol_P_phosphatase_HisJ"/>
</dbReference>
<dbReference type="STRING" id="425265.A8Q7S5"/>
<dbReference type="RefSeq" id="XP_001729561.1">
    <property type="nucleotide sequence ID" value="XM_001729509.1"/>
</dbReference>
<reference evidence="10 11" key="1">
    <citation type="journal article" date="2007" name="Proc. Natl. Acad. Sci. U.S.A.">
        <title>Dandruff-associated Malassezia genomes reveal convergent and divergent virulence traits shared with plant and human fungal pathogens.</title>
        <authorList>
            <person name="Xu J."/>
            <person name="Saunders C.W."/>
            <person name="Hu P."/>
            <person name="Grant R.A."/>
            <person name="Boekhout T."/>
            <person name="Kuramae E.E."/>
            <person name="Kronstad J.W."/>
            <person name="Deangelis Y.M."/>
            <person name="Reeder N.L."/>
            <person name="Johnstone K.R."/>
            <person name="Leland M."/>
            <person name="Fieno A.M."/>
            <person name="Begley W.M."/>
            <person name="Sun Y."/>
            <person name="Lacey M.P."/>
            <person name="Chaudhary T."/>
            <person name="Keough T."/>
            <person name="Chu L."/>
            <person name="Sears R."/>
            <person name="Yuan B."/>
            <person name="Dawson T.L.Jr."/>
        </authorList>
    </citation>
    <scope>NUCLEOTIDE SEQUENCE [LARGE SCALE GENOMIC DNA]</scope>
    <source>
        <strain evidence="11">ATCC MYA-4612 / CBS 7966</strain>
    </source>
</reference>
<evidence type="ECO:0000256" key="4">
    <source>
        <dbReference type="ARBA" id="ARBA00022605"/>
    </source>
</evidence>
<evidence type="ECO:0000256" key="8">
    <source>
        <dbReference type="RuleBase" id="RU366003"/>
    </source>
</evidence>
<evidence type="ECO:0000256" key="1">
    <source>
        <dbReference type="ARBA" id="ARBA00004970"/>
    </source>
</evidence>
<evidence type="ECO:0000313" key="11">
    <source>
        <dbReference type="Proteomes" id="UP000008837"/>
    </source>
</evidence>
<dbReference type="AlphaFoldDB" id="A8Q7S5"/>
<gene>
    <name evidence="10" type="ORF">MGL_3105</name>
</gene>
<dbReference type="UniPathway" id="UPA00031">
    <property type="reaction ID" value="UER00013"/>
</dbReference>
<dbReference type="EC" id="3.1.3.15" evidence="3 8"/>
<dbReference type="InterPro" id="IPR016195">
    <property type="entry name" value="Pol/histidinol_Pase-like"/>
</dbReference>
<keyword evidence="4 8" id="KW-0028">Amino-acid biosynthesis</keyword>
<evidence type="ECO:0000259" key="9">
    <source>
        <dbReference type="Pfam" id="PF02811"/>
    </source>
</evidence>
<name>A8Q7S5_MALGO</name>
<dbReference type="KEGG" id="mgl:MGL_3105"/>